<sequence>MQSPVQEAGRHQVHHLGEPLLPPRPGVERGRRRGRPQHADQGEQGGVDRHVQELGAALADQRRLNGAVVVVPGHRQRRPPLHLLAHHPPQLADRANLRRQELQVLSNAAEAPPKPYFALRIISLSLRDLRLP</sequence>
<reference evidence="2" key="1">
    <citation type="submission" date="2022-05" db="EMBL/GenBank/DDBJ databases">
        <title>The Musa troglodytarum L. genome provides insights into the mechanism of non-climacteric behaviour and enrichment of carotenoids.</title>
        <authorList>
            <person name="Wang J."/>
        </authorList>
    </citation>
    <scope>NUCLEOTIDE SEQUENCE</scope>
    <source>
        <tissue evidence="2">Leaf</tissue>
    </source>
</reference>
<dbReference type="EMBL" id="CP097503">
    <property type="protein sequence ID" value="URD79610.1"/>
    <property type="molecule type" value="Genomic_DNA"/>
</dbReference>
<feature type="region of interest" description="Disordered" evidence="1">
    <location>
        <begin position="1"/>
        <end position="49"/>
    </location>
</feature>
<dbReference type="AlphaFoldDB" id="A0A9E7EN09"/>
<accession>A0A9E7EN09</accession>
<dbReference type="OrthoDB" id="5823761at2759"/>
<organism evidence="2 3">
    <name type="scientific">Musa troglodytarum</name>
    <name type="common">fe'i banana</name>
    <dbReference type="NCBI Taxonomy" id="320322"/>
    <lineage>
        <taxon>Eukaryota</taxon>
        <taxon>Viridiplantae</taxon>
        <taxon>Streptophyta</taxon>
        <taxon>Embryophyta</taxon>
        <taxon>Tracheophyta</taxon>
        <taxon>Spermatophyta</taxon>
        <taxon>Magnoliopsida</taxon>
        <taxon>Liliopsida</taxon>
        <taxon>Zingiberales</taxon>
        <taxon>Musaceae</taxon>
        <taxon>Musa</taxon>
    </lineage>
</organism>
<proteinExistence type="predicted"/>
<name>A0A9E7EN09_9LILI</name>
<gene>
    <name evidence="2" type="ORF">MUK42_05441</name>
</gene>
<dbReference type="Proteomes" id="UP001055439">
    <property type="component" value="Chromosome 10"/>
</dbReference>
<protein>
    <submittedName>
        <fullName evidence="2">Uncharacterized protein</fullName>
    </submittedName>
</protein>
<evidence type="ECO:0000313" key="2">
    <source>
        <dbReference type="EMBL" id="URD79610.1"/>
    </source>
</evidence>
<keyword evidence="3" id="KW-1185">Reference proteome</keyword>
<evidence type="ECO:0000256" key="1">
    <source>
        <dbReference type="SAM" id="MobiDB-lite"/>
    </source>
</evidence>
<feature type="compositionally biased region" description="Basic and acidic residues" evidence="1">
    <location>
        <begin position="37"/>
        <end position="49"/>
    </location>
</feature>
<evidence type="ECO:0000313" key="3">
    <source>
        <dbReference type="Proteomes" id="UP001055439"/>
    </source>
</evidence>